<dbReference type="Proteomes" id="UP000324209">
    <property type="component" value="Chromosome"/>
</dbReference>
<reference evidence="5 6" key="1">
    <citation type="submission" date="2019-02" db="EMBL/GenBank/DDBJ databases">
        <title>Complete Genome Sequence and Methylome Analysis of free living Spirochaetas.</title>
        <authorList>
            <person name="Fomenkov A."/>
            <person name="Dubinina G."/>
            <person name="Leshcheva N."/>
            <person name="Mikheeva N."/>
            <person name="Grabovich M."/>
            <person name="Vincze T."/>
            <person name="Roberts R.J."/>
        </authorList>
    </citation>
    <scope>NUCLEOTIDE SEQUENCE [LARGE SCALE GENOMIC DNA]</scope>
    <source>
        <strain evidence="5 6">K2</strain>
    </source>
</reference>
<organism evidence="5 6">
    <name type="scientific">Oceanispirochaeta crateris</name>
    <dbReference type="NCBI Taxonomy" id="2518645"/>
    <lineage>
        <taxon>Bacteria</taxon>
        <taxon>Pseudomonadati</taxon>
        <taxon>Spirochaetota</taxon>
        <taxon>Spirochaetia</taxon>
        <taxon>Spirochaetales</taxon>
        <taxon>Spirochaetaceae</taxon>
        <taxon>Oceanispirochaeta</taxon>
    </lineage>
</organism>
<dbReference type="GO" id="GO:0006310">
    <property type="term" value="P:DNA recombination"/>
    <property type="evidence" value="ECO:0007669"/>
    <property type="project" value="UniProtKB-KW"/>
</dbReference>
<evidence type="ECO:0000256" key="3">
    <source>
        <dbReference type="ARBA" id="ARBA00023054"/>
    </source>
</evidence>
<protein>
    <submittedName>
        <fullName evidence="5">DNA recombination protein RmuC</fullName>
    </submittedName>
</protein>
<keyword evidence="3" id="KW-0175">Coiled coil</keyword>
<proteinExistence type="inferred from homology"/>
<keyword evidence="6" id="KW-1185">Reference proteome</keyword>
<keyword evidence="4" id="KW-0233">DNA recombination</keyword>
<evidence type="ECO:0000256" key="2">
    <source>
        <dbReference type="ARBA" id="ARBA00009840"/>
    </source>
</evidence>
<evidence type="ECO:0000256" key="1">
    <source>
        <dbReference type="ARBA" id="ARBA00003416"/>
    </source>
</evidence>
<dbReference type="PANTHER" id="PTHR30563:SF0">
    <property type="entry name" value="DNA RECOMBINATION PROTEIN RMUC"/>
    <property type="match status" value="1"/>
</dbReference>
<dbReference type="RefSeq" id="WP_149486975.1">
    <property type="nucleotide sequence ID" value="NZ_CP036150.1"/>
</dbReference>
<comment type="function">
    <text evidence="1">Involved in DNA recombination.</text>
</comment>
<evidence type="ECO:0000256" key="4">
    <source>
        <dbReference type="ARBA" id="ARBA00023172"/>
    </source>
</evidence>
<dbReference type="EMBL" id="CP036150">
    <property type="protein sequence ID" value="QEN08896.1"/>
    <property type="molecule type" value="Genomic_DNA"/>
</dbReference>
<dbReference type="AlphaFoldDB" id="A0A5C1QQP4"/>
<dbReference type="Pfam" id="PF02646">
    <property type="entry name" value="RmuC"/>
    <property type="match status" value="1"/>
</dbReference>
<evidence type="ECO:0000313" key="5">
    <source>
        <dbReference type="EMBL" id="QEN08896.1"/>
    </source>
</evidence>
<dbReference type="InterPro" id="IPR003798">
    <property type="entry name" value="DNA_recombination_RmuC"/>
</dbReference>
<dbReference type="KEGG" id="ock:EXM22_13180"/>
<evidence type="ECO:0000313" key="6">
    <source>
        <dbReference type="Proteomes" id="UP000324209"/>
    </source>
</evidence>
<comment type="similarity">
    <text evidence="2">Belongs to the RmuC family.</text>
</comment>
<name>A0A5C1QQP4_9SPIO</name>
<accession>A0A5C1QQP4</accession>
<dbReference type="PANTHER" id="PTHR30563">
    <property type="entry name" value="DNA RECOMBINATION PROTEIN RMUC"/>
    <property type="match status" value="1"/>
</dbReference>
<dbReference type="OrthoDB" id="370725at2"/>
<gene>
    <name evidence="5" type="primary">rmuC</name>
    <name evidence="5" type="ORF">EXM22_13180</name>
</gene>
<sequence>MESIIITGLSLLTALLLLLLLRSKRHSGDHGMVQMGKRLEQLDRVARQVEEMNSVFHSPRLRGGLGETLLEDLIRNRLPRESYSFQHSFSAGQRADAVIRLGHYKVAVDAKFPLEQLGGFWDSSNTELSKSVRKIFINHGTSIASKYILPREGTMPFALMYIPSENLYYRVFVLGSASLQEELLNMGVLPVGPSSLFVYLQTVGYGFRGFSFSSRSRELMHLISQIRKDYDVFSRQFKMAGTHLKNFQNAWEESGIKLSDLDGNIRQLDESAPRDS</sequence>